<dbReference type="Proteomes" id="UP000045706">
    <property type="component" value="Unassembled WGS sequence"/>
</dbReference>
<feature type="region of interest" description="Disordered" evidence="1">
    <location>
        <begin position="1"/>
        <end position="48"/>
    </location>
</feature>
<evidence type="ECO:0000256" key="1">
    <source>
        <dbReference type="SAM" id="MobiDB-lite"/>
    </source>
</evidence>
<reference evidence="3" key="1">
    <citation type="submission" date="2015-05" db="EMBL/GenBank/DDBJ databases">
        <authorList>
            <person name="Fogelqvist Johan"/>
        </authorList>
    </citation>
    <scope>NUCLEOTIDE SEQUENCE [LARGE SCALE GENOMIC DNA]</scope>
</reference>
<organism evidence="2 3">
    <name type="scientific">Verticillium longisporum</name>
    <name type="common">Verticillium dahliae var. longisporum</name>
    <dbReference type="NCBI Taxonomy" id="100787"/>
    <lineage>
        <taxon>Eukaryota</taxon>
        <taxon>Fungi</taxon>
        <taxon>Dikarya</taxon>
        <taxon>Ascomycota</taxon>
        <taxon>Pezizomycotina</taxon>
        <taxon>Sordariomycetes</taxon>
        <taxon>Hypocreomycetidae</taxon>
        <taxon>Glomerellales</taxon>
        <taxon>Plectosphaerellaceae</taxon>
        <taxon>Verticillium</taxon>
    </lineage>
</organism>
<gene>
    <name evidence="2" type="ORF">BN1723_020557</name>
</gene>
<sequence length="48" mass="5827">SRRPRPVGPHREGLYRWMGHGKPRRRLQPSHHRRQRTVASACHHGQRW</sequence>
<feature type="compositionally biased region" description="Basic residues" evidence="1">
    <location>
        <begin position="19"/>
        <end position="36"/>
    </location>
</feature>
<feature type="non-terminal residue" evidence="2">
    <location>
        <position position="1"/>
    </location>
</feature>
<evidence type="ECO:0000313" key="2">
    <source>
        <dbReference type="EMBL" id="CRK48455.1"/>
    </source>
</evidence>
<dbReference type="EMBL" id="CVQI01037519">
    <property type="protein sequence ID" value="CRK48455.1"/>
    <property type="molecule type" value="Genomic_DNA"/>
</dbReference>
<accession>A0A0G4NPR6</accession>
<dbReference type="AlphaFoldDB" id="A0A0G4NPR6"/>
<name>A0A0G4NPR6_VERLO</name>
<proteinExistence type="predicted"/>
<evidence type="ECO:0000313" key="3">
    <source>
        <dbReference type="Proteomes" id="UP000045706"/>
    </source>
</evidence>
<protein>
    <submittedName>
        <fullName evidence="2">Uncharacterized protein</fullName>
    </submittedName>
</protein>